<dbReference type="InterPro" id="IPR019734">
    <property type="entry name" value="TPR_rpt"/>
</dbReference>
<dbReference type="Pfam" id="PF13424">
    <property type="entry name" value="TPR_12"/>
    <property type="match status" value="1"/>
</dbReference>
<dbReference type="SUPFAM" id="SSF48452">
    <property type="entry name" value="TPR-like"/>
    <property type="match status" value="1"/>
</dbReference>
<evidence type="ECO:0000313" key="2">
    <source>
        <dbReference type="EMBL" id="CAF1455690.1"/>
    </source>
</evidence>
<evidence type="ECO:0000256" key="1">
    <source>
        <dbReference type="PROSITE-ProRule" id="PRU00339"/>
    </source>
</evidence>
<evidence type="ECO:0000313" key="4">
    <source>
        <dbReference type="Proteomes" id="UP000682733"/>
    </source>
</evidence>
<dbReference type="Proteomes" id="UP000682733">
    <property type="component" value="Unassembled WGS sequence"/>
</dbReference>
<feature type="non-terminal residue" evidence="3">
    <location>
        <position position="1"/>
    </location>
</feature>
<proteinExistence type="predicted"/>
<gene>
    <name evidence="2" type="ORF">OVA965_LOCUS35024</name>
    <name evidence="3" type="ORF">TMI583_LOCUS35978</name>
</gene>
<dbReference type="AlphaFoldDB" id="A0A8S2SYH2"/>
<evidence type="ECO:0008006" key="5">
    <source>
        <dbReference type="Google" id="ProtNLM"/>
    </source>
</evidence>
<keyword evidence="1" id="KW-0802">TPR repeat</keyword>
<protein>
    <recommendedName>
        <fullName evidence="5">Tetratricopeptide repeat protein</fullName>
    </recommendedName>
</protein>
<dbReference type="Gene3D" id="1.25.40.10">
    <property type="entry name" value="Tetratricopeptide repeat domain"/>
    <property type="match status" value="1"/>
</dbReference>
<dbReference type="Gene3D" id="3.90.176.10">
    <property type="entry name" value="Toxin ADP-ribosyltransferase, Chain A, domain 1"/>
    <property type="match status" value="1"/>
</dbReference>
<reference evidence="3" key="1">
    <citation type="submission" date="2021-02" db="EMBL/GenBank/DDBJ databases">
        <authorList>
            <person name="Nowell W R."/>
        </authorList>
    </citation>
    <scope>NUCLEOTIDE SEQUENCE</scope>
</reference>
<sequence>TSRSRDVAYSFAKKGLKRLNIETVMLEIEVNTELLTMAFADIAEYSIYRNEEEILFDLDATFTIKNVSHIDSENIYLVKLIAVPAEIKNDNDRALDYNLKALEIFEKTPSKEHVVPLADTYSEIGDIYYEQSNYAKALEYHLKCLNIQEDNLRFMGGYEGYFDMLRKLMTIYEIKNDASSTGMCSQKLFHSACLY</sequence>
<dbReference type="InterPro" id="IPR011990">
    <property type="entry name" value="TPR-like_helical_dom_sf"/>
</dbReference>
<dbReference type="EMBL" id="CAJOBA010051914">
    <property type="protein sequence ID" value="CAF4249732.1"/>
    <property type="molecule type" value="Genomic_DNA"/>
</dbReference>
<dbReference type="PROSITE" id="PS51996">
    <property type="entry name" value="TR_MART"/>
    <property type="match status" value="1"/>
</dbReference>
<dbReference type="PROSITE" id="PS50005">
    <property type="entry name" value="TPR"/>
    <property type="match status" value="1"/>
</dbReference>
<feature type="repeat" description="TPR" evidence="1">
    <location>
        <begin position="118"/>
        <end position="151"/>
    </location>
</feature>
<dbReference type="SUPFAM" id="SSF56399">
    <property type="entry name" value="ADP-ribosylation"/>
    <property type="match status" value="1"/>
</dbReference>
<comment type="caution">
    <text evidence="3">The sequence shown here is derived from an EMBL/GenBank/DDBJ whole genome shotgun (WGS) entry which is preliminary data.</text>
</comment>
<dbReference type="SMART" id="SM00028">
    <property type="entry name" value="TPR"/>
    <property type="match status" value="1"/>
</dbReference>
<dbReference type="Proteomes" id="UP000677228">
    <property type="component" value="Unassembled WGS sequence"/>
</dbReference>
<evidence type="ECO:0000313" key="3">
    <source>
        <dbReference type="EMBL" id="CAF4249732.1"/>
    </source>
</evidence>
<organism evidence="3 4">
    <name type="scientific">Didymodactylos carnosus</name>
    <dbReference type="NCBI Taxonomy" id="1234261"/>
    <lineage>
        <taxon>Eukaryota</taxon>
        <taxon>Metazoa</taxon>
        <taxon>Spiralia</taxon>
        <taxon>Gnathifera</taxon>
        <taxon>Rotifera</taxon>
        <taxon>Eurotatoria</taxon>
        <taxon>Bdelloidea</taxon>
        <taxon>Philodinida</taxon>
        <taxon>Philodinidae</taxon>
        <taxon>Didymodactylos</taxon>
    </lineage>
</organism>
<dbReference type="EMBL" id="CAJNOK010030062">
    <property type="protein sequence ID" value="CAF1455690.1"/>
    <property type="molecule type" value="Genomic_DNA"/>
</dbReference>
<accession>A0A8S2SYH2</accession>
<name>A0A8S2SYH2_9BILA</name>